<dbReference type="EMBL" id="VCGU01000458">
    <property type="protein sequence ID" value="TRY62673.1"/>
    <property type="molecule type" value="Genomic_DNA"/>
</dbReference>
<name>A0A553NB63_TIGCA</name>
<dbReference type="PANTHER" id="PTHR22706">
    <property type="entry name" value="ASSEMBLY FACTOR FOR SPINDLE MICROTUBULES"/>
    <property type="match status" value="1"/>
</dbReference>
<dbReference type="InterPro" id="IPR001715">
    <property type="entry name" value="CH_dom"/>
</dbReference>
<dbReference type="Proteomes" id="UP000318571">
    <property type="component" value="Chromosome 10"/>
</dbReference>
<dbReference type="PROSITE" id="PS50021">
    <property type="entry name" value="CH"/>
    <property type="match status" value="1"/>
</dbReference>
<evidence type="ECO:0000313" key="8">
    <source>
        <dbReference type="Proteomes" id="UP000318571"/>
    </source>
</evidence>
<dbReference type="Gene3D" id="1.10.418.10">
    <property type="entry name" value="Calponin-like domain"/>
    <property type="match status" value="1"/>
</dbReference>
<dbReference type="SUPFAM" id="SSF47576">
    <property type="entry name" value="Calponin-homology domain, CH-domain"/>
    <property type="match status" value="1"/>
</dbReference>
<evidence type="ECO:0000313" key="7">
    <source>
        <dbReference type="EMBL" id="TRY62673.1"/>
    </source>
</evidence>
<dbReference type="Pfam" id="PF00307">
    <property type="entry name" value="CH"/>
    <property type="match status" value="1"/>
</dbReference>
<evidence type="ECO:0000256" key="1">
    <source>
        <dbReference type="ARBA" id="ARBA00004496"/>
    </source>
</evidence>
<dbReference type="Gene3D" id="1.20.5.190">
    <property type="match status" value="11"/>
</dbReference>
<dbReference type="SMART" id="SM00015">
    <property type="entry name" value="IQ"/>
    <property type="match status" value="29"/>
</dbReference>
<evidence type="ECO:0000256" key="2">
    <source>
        <dbReference type="ARBA" id="ARBA00022490"/>
    </source>
</evidence>
<keyword evidence="2" id="KW-0963">Cytoplasm</keyword>
<sequence>MSMRAYTVRRKMNQLRRHACTLWQTPGVAQVITKVEIEIEKKGLIIRKDKSLNKDVGMKKSFLELLLSYNPLWLKIGLETIYGELLTFTASDAIGLSQFILTRMLSNPDIQTQFAHPHVPHHFGPGYEEALKQYTLKKFLQVVFFLDQAKSHRLIKHDPCLFCKDSKVKMSKDILVQFSRDFLAGEGDVIKHLAYLGFLVNHKQTPLDEFDYAVTNLAVDLKDGIRLRNTGNGIPKDIDARSVVDGHMEKTLSLMWHIIYGFQLDRILNEGRLQTEVKHLFKSLEYRRQIGDQEAAKGLDFILDCKRRSLAEEFGKTPAIAPLENDWMNSSKIKLLLEWARLVCAHYGLEVENLTVSFSDGRCLCFMLHHYYPSFLPRDQIQMRTMMAQQQGSPASSNSPNLNCSLDDSFGAMTYSFGRTPQLYDELLNNEKANFKLIHDKINELGGVPLLIRSGDMSNTIPDQKVTTTFLIYLAARLLDLSVEMTAARTIQLAWRKYHVNQVEKQIKAMRRRKVLKAKADYVLKFKAATIIQRAWKRFQVVQKYQVMNQSATTIQGWYRQILAKRVLTSLLVAKRQQSCVKIQSWIRMALIRQDYLKRKRSSILIQKLFRGHKIRNQFSMAKQIAHETVLPLFKSIDEKLHYCLHSIEQFDQRAIEKAQLVRKYLVANQFENDEDASLSNALHRTFSRIQMQRIESLEKSAIILQRCVRDWFQRLHNAKMNESSQLIQRWYRRTKKERKKFVRILETVIVIQKRCKGLLVRKSFEAVNEVSSWTSLPVCETKEQKVDRIRDWISKITMISRRQLKSALIGTDDVNGYELALRKHHHKLVHRQNLKFAIAANLIQASIVRWLNVLRFRRRTHAALVIQKFYSEAKTREALKLEINRRISHKRLLALINQRRRLRASVLIQRAWRERQSRLAWQRRNDAAIAVQCWFRRICAKEILHQLIMEHRNRAAVKLQTWMRMCLARKQFLRLLRATLIFQKAYRGQKLRKTIRLTHMITNATLLPLHLPLTAKNARFLENLPNLCVDAGEISLCHRIIECLHPESDYQTCNDFETAVILCHQACVQKRVISCHEASILIQRSVRGWLAQTRFSRQRQSAIVIQQFYKKNMARRNLIRIITKRILVKRKAKEIAIQRERNQAATVLQSHWRRFVLRTQFLSLRRSCLLIQAIARRKILKIKAEQELRVQSAFIIQRAWKRLQSKREWERNNCAAISIQCWIQSSLRDKIQKAKAHHELEIKAANIIQRACRRYRAAQRWKLMRKAAIVIQCWFRQILARKVLCQLVFARQDKSALSIQRAWKRYRVVQQWKSSNASATTIQCWYRQILAKRARDYLVQRRRETSACAIQKAWKRFQVARKWKSRNVASIRIQCWYRRVLATRVLRNLLHVRRETSALKIQRAWKRYRVVQQWKSSNACATTIQCWYRQILARRALHQLRESRRATAATQIQRAWRRHQCIQNFKFKNFTAIKIQCWFRQILARRAVKKLLLHRRVLSAFKIQGAWRKHRARECARKRKNAIVSIQCWYRQSLARRTLETLRAERNEQLYQERVKVAGLSVQSAMRMWVVRKQFVRIRRAVVLIQRVYRGHRVREAFKVTCKVKQEVLLPNYDVNEELGKKIEQARQKVQTANQNATEDKKLGNRTALALDCLYTSRDMAQLLQILNDLDVSTRFSANCCDQIVAEKDRCIRILLDLLLRCNRSIPHMELISTTLDVFISLAKYEPSRVILNGIANDLVGTIMEVLHIFYKDKFVDIYTKGLALLWLLSFDDNAQTIMRSANVTKKILEMHKFYHRIHSKQLEQERRRSNYLPAHFKKSQAKFKIQKLSLCPPWKMRSHEICHHKEPFLASEVVLKRLALKPLPLP</sequence>
<dbReference type="Pfam" id="PF00612">
    <property type="entry name" value="IQ"/>
    <property type="match status" value="11"/>
</dbReference>
<dbReference type="InterPro" id="IPR000048">
    <property type="entry name" value="IQ_motif_EF-hand-BS"/>
</dbReference>
<reference evidence="7 8" key="1">
    <citation type="journal article" date="2018" name="Nat. Ecol. Evol.">
        <title>Genomic signatures of mitonuclear coevolution across populations of Tigriopus californicus.</title>
        <authorList>
            <person name="Barreto F.S."/>
            <person name="Watson E.T."/>
            <person name="Lima T.G."/>
            <person name="Willett C.S."/>
            <person name="Edmands S."/>
            <person name="Li W."/>
            <person name="Burton R.S."/>
        </authorList>
    </citation>
    <scope>NUCLEOTIDE SEQUENCE [LARGE SCALE GENOMIC DNA]</scope>
    <source>
        <strain evidence="7 8">San Diego</strain>
    </source>
</reference>
<comment type="subcellular location">
    <subcellularLocation>
        <location evidence="1">Cytoplasm</location>
    </subcellularLocation>
</comment>
<proteinExistence type="predicted"/>
<evidence type="ECO:0000256" key="3">
    <source>
        <dbReference type="ARBA" id="ARBA00022737"/>
    </source>
</evidence>
<feature type="coiled-coil region" evidence="5">
    <location>
        <begin position="1617"/>
        <end position="1644"/>
    </location>
</feature>
<dbReference type="PROSITE" id="PS50096">
    <property type="entry name" value="IQ"/>
    <property type="match status" value="11"/>
</dbReference>
<keyword evidence="4" id="KW-0112">Calmodulin-binding</keyword>
<evidence type="ECO:0000256" key="5">
    <source>
        <dbReference type="SAM" id="Coils"/>
    </source>
</evidence>
<dbReference type="CDD" id="cd21224">
    <property type="entry name" value="CH_ASPM_rpt2"/>
    <property type="match status" value="1"/>
</dbReference>
<dbReference type="PANTHER" id="PTHR22706:SF1">
    <property type="entry name" value="ASSEMBLY FACTOR FOR SPINDLE MICROTUBULES"/>
    <property type="match status" value="1"/>
</dbReference>
<dbReference type="OMA" id="VCYLQSR"/>
<evidence type="ECO:0000256" key="4">
    <source>
        <dbReference type="ARBA" id="ARBA00022860"/>
    </source>
</evidence>
<keyword evidence="8" id="KW-1185">Reference proteome</keyword>
<dbReference type="GO" id="GO:0005516">
    <property type="term" value="F:calmodulin binding"/>
    <property type="evidence" value="ECO:0007669"/>
    <property type="project" value="UniProtKB-KW"/>
</dbReference>
<protein>
    <recommendedName>
        <fullName evidence="6">Calponin-homology (CH) domain-containing protein</fullName>
    </recommendedName>
</protein>
<gene>
    <name evidence="7" type="ORF">TCAL_08689</name>
</gene>
<dbReference type="GO" id="GO:0000922">
    <property type="term" value="C:spindle pole"/>
    <property type="evidence" value="ECO:0007669"/>
    <property type="project" value="TreeGrafter"/>
</dbReference>
<dbReference type="GO" id="GO:0051295">
    <property type="term" value="P:establishment of meiotic spindle localization"/>
    <property type="evidence" value="ECO:0007669"/>
    <property type="project" value="TreeGrafter"/>
</dbReference>
<evidence type="ECO:0000259" key="6">
    <source>
        <dbReference type="PROSITE" id="PS50021"/>
    </source>
</evidence>
<dbReference type="CDD" id="cd23767">
    <property type="entry name" value="IQCD"/>
    <property type="match status" value="1"/>
</dbReference>
<dbReference type="InterPro" id="IPR051185">
    <property type="entry name" value="ASPM"/>
</dbReference>
<comment type="caution">
    <text evidence="7">The sequence shown here is derived from an EMBL/GenBank/DDBJ whole genome shotgun (WGS) entry which is preliminary data.</text>
</comment>
<keyword evidence="3" id="KW-0677">Repeat</keyword>
<dbReference type="GO" id="GO:0005737">
    <property type="term" value="C:cytoplasm"/>
    <property type="evidence" value="ECO:0007669"/>
    <property type="project" value="UniProtKB-SubCell"/>
</dbReference>
<organism evidence="7 8">
    <name type="scientific">Tigriopus californicus</name>
    <name type="common">Marine copepod</name>
    <dbReference type="NCBI Taxonomy" id="6832"/>
    <lineage>
        <taxon>Eukaryota</taxon>
        <taxon>Metazoa</taxon>
        <taxon>Ecdysozoa</taxon>
        <taxon>Arthropoda</taxon>
        <taxon>Crustacea</taxon>
        <taxon>Multicrustacea</taxon>
        <taxon>Hexanauplia</taxon>
        <taxon>Copepoda</taxon>
        <taxon>Harpacticoida</taxon>
        <taxon>Harpacticidae</taxon>
        <taxon>Tigriopus</taxon>
    </lineage>
</organism>
<dbReference type="STRING" id="6832.A0A553NB63"/>
<dbReference type="GO" id="GO:0000278">
    <property type="term" value="P:mitotic cell cycle"/>
    <property type="evidence" value="ECO:0007669"/>
    <property type="project" value="TreeGrafter"/>
</dbReference>
<keyword evidence="5" id="KW-0175">Coiled coil</keyword>
<feature type="domain" description="Calponin-homology (CH)" evidence="6">
    <location>
        <begin position="330"/>
        <end position="479"/>
    </location>
</feature>
<dbReference type="GO" id="GO:0007051">
    <property type="term" value="P:spindle organization"/>
    <property type="evidence" value="ECO:0007669"/>
    <property type="project" value="TreeGrafter"/>
</dbReference>
<accession>A0A553NB63</accession>
<dbReference type="InterPro" id="IPR036872">
    <property type="entry name" value="CH_dom_sf"/>
</dbReference>